<organism evidence="1 2">
    <name type="scientific">Rhipicephalus microplus</name>
    <name type="common">Cattle tick</name>
    <name type="synonym">Boophilus microplus</name>
    <dbReference type="NCBI Taxonomy" id="6941"/>
    <lineage>
        <taxon>Eukaryota</taxon>
        <taxon>Metazoa</taxon>
        <taxon>Ecdysozoa</taxon>
        <taxon>Arthropoda</taxon>
        <taxon>Chelicerata</taxon>
        <taxon>Arachnida</taxon>
        <taxon>Acari</taxon>
        <taxon>Parasitiformes</taxon>
        <taxon>Ixodida</taxon>
        <taxon>Ixodoidea</taxon>
        <taxon>Ixodidae</taxon>
        <taxon>Rhipicephalinae</taxon>
        <taxon>Rhipicephalus</taxon>
        <taxon>Boophilus</taxon>
    </lineage>
</organism>
<gene>
    <name evidence="1" type="ORF">HPB51_025352</name>
</gene>
<dbReference type="Proteomes" id="UP000821866">
    <property type="component" value="Chromosome 2"/>
</dbReference>
<protein>
    <submittedName>
        <fullName evidence="1">Uncharacterized protein</fullName>
    </submittedName>
</protein>
<accession>A0A9J6EK85</accession>
<proteinExistence type="predicted"/>
<reference evidence="1" key="2">
    <citation type="submission" date="2021-09" db="EMBL/GenBank/DDBJ databases">
        <authorList>
            <person name="Jia N."/>
            <person name="Wang J."/>
            <person name="Shi W."/>
            <person name="Du L."/>
            <person name="Sun Y."/>
            <person name="Zhan W."/>
            <person name="Jiang J."/>
            <person name="Wang Q."/>
            <person name="Zhang B."/>
            <person name="Ji P."/>
            <person name="Sakyi L.B."/>
            <person name="Cui X."/>
            <person name="Yuan T."/>
            <person name="Jiang B."/>
            <person name="Yang W."/>
            <person name="Lam T.T.-Y."/>
            <person name="Chang Q."/>
            <person name="Ding S."/>
            <person name="Wang X."/>
            <person name="Zhu J."/>
            <person name="Ruan X."/>
            <person name="Zhao L."/>
            <person name="Wei J."/>
            <person name="Que T."/>
            <person name="Du C."/>
            <person name="Cheng J."/>
            <person name="Dai P."/>
            <person name="Han X."/>
            <person name="Huang E."/>
            <person name="Gao Y."/>
            <person name="Liu J."/>
            <person name="Shao H."/>
            <person name="Ye R."/>
            <person name="Li L."/>
            <person name="Wei W."/>
            <person name="Wang X."/>
            <person name="Wang C."/>
            <person name="Huo Q."/>
            <person name="Li W."/>
            <person name="Guo W."/>
            <person name="Chen H."/>
            <person name="Chen S."/>
            <person name="Zhou L."/>
            <person name="Zhou L."/>
            <person name="Ni X."/>
            <person name="Tian J."/>
            <person name="Zhou Y."/>
            <person name="Sheng Y."/>
            <person name="Liu T."/>
            <person name="Pan Y."/>
            <person name="Xia L."/>
            <person name="Li J."/>
            <person name="Zhao F."/>
            <person name="Cao W."/>
        </authorList>
    </citation>
    <scope>NUCLEOTIDE SEQUENCE</scope>
    <source>
        <strain evidence="1">Rmic-2018</strain>
        <tissue evidence="1">Larvae</tissue>
    </source>
</reference>
<evidence type="ECO:0000313" key="2">
    <source>
        <dbReference type="Proteomes" id="UP000821866"/>
    </source>
</evidence>
<dbReference type="AlphaFoldDB" id="A0A9J6EK85"/>
<sequence>MSSSEYSEGDSLRYVHSRERPGRVCELRFGKGLTGGAALVRLAVGRGHTPLASLDPLFNRSSKVFAKEHSQEVMRSLDTFINLPLNTPLQGIYSRSDESLSTEDNGEDIMYQLSVFWPYPKGPDASLRKGPSLANLS</sequence>
<reference evidence="1" key="1">
    <citation type="journal article" date="2020" name="Cell">
        <title>Large-Scale Comparative Analyses of Tick Genomes Elucidate Their Genetic Diversity and Vector Capacities.</title>
        <authorList>
            <consortium name="Tick Genome and Microbiome Consortium (TIGMIC)"/>
            <person name="Jia N."/>
            <person name="Wang J."/>
            <person name="Shi W."/>
            <person name="Du L."/>
            <person name="Sun Y."/>
            <person name="Zhan W."/>
            <person name="Jiang J.F."/>
            <person name="Wang Q."/>
            <person name="Zhang B."/>
            <person name="Ji P."/>
            <person name="Bell-Sakyi L."/>
            <person name="Cui X.M."/>
            <person name="Yuan T.T."/>
            <person name="Jiang B.G."/>
            <person name="Yang W.F."/>
            <person name="Lam T.T."/>
            <person name="Chang Q.C."/>
            <person name="Ding S.J."/>
            <person name="Wang X.J."/>
            <person name="Zhu J.G."/>
            <person name="Ruan X.D."/>
            <person name="Zhao L."/>
            <person name="Wei J.T."/>
            <person name="Ye R.Z."/>
            <person name="Que T.C."/>
            <person name="Du C.H."/>
            <person name="Zhou Y.H."/>
            <person name="Cheng J.X."/>
            <person name="Dai P.F."/>
            <person name="Guo W.B."/>
            <person name="Han X.H."/>
            <person name="Huang E.J."/>
            <person name="Li L.F."/>
            <person name="Wei W."/>
            <person name="Gao Y.C."/>
            <person name="Liu J.Z."/>
            <person name="Shao H.Z."/>
            <person name="Wang X."/>
            <person name="Wang C.C."/>
            <person name="Yang T.C."/>
            <person name="Huo Q.B."/>
            <person name="Li W."/>
            <person name="Chen H.Y."/>
            <person name="Chen S.E."/>
            <person name="Zhou L.G."/>
            <person name="Ni X.B."/>
            <person name="Tian J.H."/>
            <person name="Sheng Y."/>
            <person name="Liu T."/>
            <person name="Pan Y.S."/>
            <person name="Xia L.Y."/>
            <person name="Li J."/>
            <person name="Zhao F."/>
            <person name="Cao W.C."/>
        </authorList>
    </citation>
    <scope>NUCLEOTIDE SEQUENCE</scope>
    <source>
        <strain evidence="1">Rmic-2018</strain>
    </source>
</reference>
<name>A0A9J6EK85_RHIMP</name>
<comment type="caution">
    <text evidence="1">The sequence shown here is derived from an EMBL/GenBank/DDBJ whole genome shotgun (WGS) entry which is preliminary data.</text>
</comment>
<keyword evidence="2" id="KW-1185">Reference proteome</keyword>
<dbReference type="VEuPathDB" id="VectorBase:LOC119161559"/>
<evidence type="ECO:0000313" key="1">
    <source>
        <dbReference type="EMBL" id="KAH8034525.1"/>
    </source>
</evidence>
<dbReference type="EMBL" id="JABSTU010000004">
    <property type="protein sequence ID" value="KAH8034525.1"/>
    <property type="molecule type" value="Genomic_DNA"/>
</dbReference>